<protein>
    <submittedName>
        <fullName evidence="1">Uncharacterized protein</fullName>
    </submittedName>
</protein>
<dbReference type="KEGG" id="rhoz:GXP67_20560"/>
<proteinExistence type="predicted"/>
<organism evidence="1 2">
    <name type="scientific">Rhodocytophaga rosea</name>
    <dbReference type="NCBI Taxonomy" id="2704465"/>
    <lineage>
        <taxon>Bacteria</taxon>
        <taxon>Pseudomonadati</taxon>
        <taxon>Bacteroidota</taxon>
        <taxon>Cytophagia</taxon>
        <taxon>Cytophagales</taxon>
        <taxon>Rhodocytophagaceae</taxon>
        <taxon>Rhodocytophaga</taxon>
    </lineage>
</organism>
<accession>A0A6C0GMK9</accession>
<dbReference type="Proteomes" id="UP000480178">
    <property type="component" value="Chromosome"/>
</dbReference>
<gene>
    <name evidence="1" type="ORF">GXP67_20560</name>
</gene>
<sequence length="190" mass="22709">MGLDIRVVADIPSDLFYTDEYFDKHLKEFSLSRTFCNLYFTYQNYLDNSEFIQISKIIGVDFTPLLKMASYPSPEYIEAMLEIEAKTEEEKTQLLKNFEREKLESKQSIADIKVLLRQLHQKLERIENLQDLIKYNEYHKERFYRYFEDFVIDVGDGYIGNNFGQDVRNFIKILEYSEKQGAQNVYFDFG</sequence>
<keyword evidence="2" id="KW-1185">Reference proteome</keyword>
<dbReference type="RefSeq" id="WP_162444873.1">
    <property type="nucleotide sequence ID" value="NZ_CP048222.1"/>
</dbReference>
<evidence type="ECO:0000313" key="2">
    <source>
        <dbReference type="Proteomes" id="UP000480178"/>
    </source>
</evidence>
<dbReference type="EMBL" id="CP048222">
    <property type="protein sequence ID" value="QHT68870.1"/>
    <property type="molecule type" value="Genomic_DNA"/>
</dbReference>
<reference evidence="1 2" key="1">
    <citation type="submission" date="2020-01" db="EMBL/GenBank/DDBJ databases">
        <authorList>
            <person name="Kim M.K."/>
        </authorList>
    </citation>
    <scope>NUCLEOTIDE SEQUENCE [LARGE SCALE GENOMIC DNA]</scope>
    <source>
        <strain evidence="1 2">172606-1</strain>
    </source>
</reference>
<name>A0A6C0GMK9_9BACT</name>
<evidence type="ECO:0000313" key="1">
    <source>
        <dbReference type="EMBL" id="QHT68870.1"/>
    </source>
</evidence>
<dbReference type="AlphaFoldDB" id="A0A6C0GMK9"/>